<dbReference type="Pfam" id="PF02945">
    <property type="entry name" value="Endonuclease_7"/>
    <property type="match status" value="1"/>
</dbReference>
<sequence>MPFQKLPKSELAEYRKQQIARQGGRCPISGWILTDDTAAADHCHKTGMHRGTLPGWINACLGRIENAARSVGRDNHIPTFLRKCADYIEWYELNPSFLFHHTYKTPEEKKEAAKKRAAKRRKEKKAAQ</sequence>
<evidence type="ECO:0000313" key="2">
    <source>
        <dbReference type="EMBL" id="CAB3798784.1"/>
    </source>
</evidence>
<dbReference type="EMBL" id="CADIKM010000031">
    <property type="protein sequence ID" value="CAB3798784.1"/>
    <property type="molecule type" value="Genomic_DNA"/>
</dbReference>
<accession>A0A6S7BFT0</accession>
<dbReference type="RefSeq" id="WP_175107134.1">
    <property type="nucleotide sequence ID" value="NZ_CADIKM010000031.1"/>
</dbReference>
<dbReference type="Proteomes" id="UP000494115">
    <property type="component" value="Unassembled WGS sequence"/>
</dbReference>
<evidence type="ECO:0000256" key="1">
    <source>
        <dbReference type="SAM" id="MobiDB-lite"/>
    </source>
</evidence>
<feature type="compositionally biased region" description="Basic residues" evidence="1">
    <location>
        <begin position="112"/>
        <end position="128"/>
    </location>
</feature>
<dbReference type="InterPro" id="IPR038563">
    <property type="entry name" value="Endonuclease_7_sf"/>
</dbReference>
<evidence type="ECO:0000313" key="3">
    <source>
        <dbReference type="Proteomes" id="UP000494115"/>
    </source>
</evidence>
<feature type="region of interest" description="Disordered" evidence="1">
    <location>
        <begin position="104"/>
        <end position="128"/>
    </location>
</feature>
<gene>
    <name evidence="2" type="ORF">LMG28138_04523</name>
</gene>
<reference evidence="2 3" key="1">
    <citation type="submission" date="2020-04" db="EMBL/GenBank/DDBJ databases">
        <authorList>
            <person name="De Canck E."/>
        </authorList>
    </citation>
    <scope>NUCLEOTIDE SEQUENCE [LARGE SCALE GENOMIC DNA]</scope>
    <source>
        <strain evidence="2 3">LMG 28138</strain>
    </source>
</reference>
<protein>
    <submittedName>
        <fullName evidence="2">Uncharacterized protein</fullName>
    </submittedName>
</protein>
<keyword evidence="3" id="KW-1185">Reference proteome</keyword>
<dbReference type="SUPFAM" id="SSF54060">
    <property type="entry name" value="His-Me finger endonucleases"/>
    <property type="match status" value="1"/>
</dbReference>
<proteinExistence type="predicted"/>
<dbReference type="AlphaFoldDB" id="A0A6S7BFT0"/>
<dbReference type="InterPro" id="IPR004211">
    <property type="entry name" value="Endonuclease_7"/>
</dbReference>
<dbReference type="Gene3D" id="3.40.1800.10">
    <property type="entry name" value="His-Me finger endonucleases"/>
    <property type="match status" value="1"/>
</dbReference>
<organism evidence="2 3">
    <name type="scientific">Pararobbsia alpina</name>
    <dbReference type="NCBI Taxonomy" id="621374"/>
    <lineage>
        <taxon>Bacteria</taxon>
        <taxon>Pseudomonadati</taxon>
        <taxon>Pseudomonadota</taxon>
        <taxon>Betaproteobacteria</taxon>
        <taxon>Burkholderiales</taxon>
        <taxon>Burkholderiaceae</taxon>
        <taxon>Pararobbsia</taxon>
    </lineage>
</organism>
<name>A0A6S7BFT0_9BURK</name>
<dbReference type="InterPro" id="IPR044925">
    <property type="entry name" value="His-Me_finger_sf"/>
</dbReference>